<feature type="transmembrane region" description="Helical" evidence="1">
    <location>
        <begin position="46"/>
        <end position="65"/>
    </location>
</feature>
<dbReference type="EMBL" id="UINC01128367">
    <property type="protein sequence ID" value="SVD08073.1"/>
    <property type="molecule type" value="Genomic_DNA"/>
</dbReference>
<evidence type="ECO:0000256" key="1">
    <source>
        <dbReference type="SAM" id="Phobius"/>
    </source>
</evidence>
<accession>A0A382SDY2</accession>
<feature type="transmembrane region" description="Helical" evidence="1">
    <location>
        <begin position="23"/>
        <end position="39"/>
    </location>
</feature>
<feature type="non-terminal residue" evidence="2">
    <location>
        <position position="1"/>
    </location>
</feature>
<protein>
    <submittedName>
        <fullName evidence="2">Uncharacterized protein</fullName>
    </submittedName>
</protein>
<evidence type="ECO:0000313" key="2">
    <source>
        <dbReference type="EMBL" id="SVD08073.1"/>
    </source>
</evidence>
<feature type="non-terminal residue" evidence="2">
    <location>
        <position position="104"/>
    </location>
</feature>
<sequence length="104" mass="11852">VIFLFLIGYPALVYFGLSRFDERWIALGLLIMIVVRSAFSPKDNKYRTWGLISVGAIIMVLVSIFRDPIFLRLYPVLMTTVMLGIFFSSLFFPPSVIETLARLG</sequence>
<keyword evidence="1" id="KW-0472">Membrane</keyword>
<gene>
    <name evidence="2" type="ORF">METZ01_LOCUS360927</name>
</gene>
<keyword evidence="1" id="KW-1133">Transmembrane helix</keyword>
<feature type="transmembrane region" description="Helical" evidence="1">
    <location>
        <begin position="71"/>
        <end position="92"/>
    </location>
</feature>
<organism evidence="2">
    <name type="scientific">marine metagenome</name>
    <dbReference type="NCBI Taxonomy" id="408172"/>
    <lineage>
        <taxon>unclassified sequences</taxon>
        <taxon>metagenomes</taxon>
        <taxon>ecological metagenomes</taxon>
    </lineage>
</organism>
<proteinExistence type="predicted"/>
<keyword evidence="1" id="KW-0812">Transmembrane</keyword>
<dbReference type="AlphaFoldDB" id="A0A382SDY2"/>
<name>A0A382SDY2_9ZZZZ</name>
<reference evidence="2" key="1">
    <citation type="submission" date="2018-05" db="EMBL/GenBank/DDBJ databases">
        <authorList>
            <person name="Lanie J.A."/>
            <person name="Ng W.-L."/>
            <person name="Kazmierczak K.M."/>
            <person name="Andrzejewski T.M."/>
            <person name="Davidsen T.M."/>
            <person name="Wayne K.J."/>
            <person name="Tettelin H."/>
            <person name="Glass J.I."/>
            <person name="Rusch D."/>
            <person name="Podicherti R."/>
            <person name="Tsui H.-C.T."/>
            <person name="Winkler M.E."/>
        </authorList>
    </citation>
    <scope>NUCLEOTIDE SEQUENCE</scope>
</reference>